<accession>A0A8K1FGP0</accession>
<dbReference type="AlphaFoldDB" id="A0A8K1FGP0"/>
<name>A0A8K1FGP0_PYTOL</name>
<dbReference type="Proteomes" id="UP000794436">
    <property type="component" value="Unassembled WGS sequence"/>
</dbReference>
<comment type="caution">
    <text evidence="1">The sequence shown here is derived from an EMBL/GenBank/DDBJ whole genome shotgun (WGS) entry which is preliminary data.</text>
</comment>
<reference evidence="1" key="1">
    <citation type="submission" date="2019-03" db="EMBL/GenBank/DDBJ databases">
        <title>Long read genome sequence of the mycoparasitic Pythium oligandrum ATCC 38472 isolated from sugarbeet rhizosphere.</title>
        <authorList>
            <person name="Gaulin E."/>
        </authorList>
    </citation>
    <scope>NUCLEOTIDE SEQUENCE</scope>
    <source>
        <strain evidence="1">ATCC 38472_TT</strain>
    </source>
</reference>
<proteinExistence type="predicted"/>
<gene>
    <name evidence="1" type="ORF">Poli38472_007052</name>
</gene>
<dbReference type="InterPro" id="IPR052980">
    <property type="entry name" value="Crinkler_effector"/>
</dbReference>
<organism evidence="1 2">
    <name type="scientific">Pythium oligandrum</name>
    <name type="common">Mycoparasitic fungus</name>
    <dbReference type="NCBI Taxonomy" id="41045"/>
    <lineage>
        <taxon>Eukaryota</taxon>
        <taxon>Sar</taxon>
        <taxon>Stramenopiles</taxon>
        <taxon>Oomycota</taxon>
        <taxon>Peronosporomycetes</taxon>
        <taxon>Pythiales</taxon>
        <taxon>Pythiaceae</taxon>
        <taxon>Pythium</taxon>
    </lineage>
</organism>
<dbReference type="EMBL" id="SPLM01000110">
    <property type="protein sequence ID" value="TMW58907.1"/>
    <property type="molecule type" value="Genomic_DNA"/>
</dbReference>
<evidence type="ECO:0000313" key="2">
    <source>
        <dbReference type="Proteomes" id="UP000794436"/>
    </source>
</evidence>
<sequence length="378" mass="42188">MPLWETDELTEAVNVLGLRDRFEPLDLGDESPRPSDNRRSKMEEVYRFDVFGGVAHACLSVSADVVTGQHDLLKEAIDVAGTVDQGAMAQEMFHRVFHYDVSNDISSKPTLQLASEYVKTLLSQRVLGLNEKEKLRSISNQRALFCTNSFTNSASTLCTTSPSISLRDNSYQVNMLELPWVNAVRELESGFTWKDLAPGIYVTPKNKTPGSIDSFYVMKPDARIDAPWSNVDVLLVLVTVSKSHPVEASGLYSVLKQLQIAEHTFPMRVALVFAVPKSRESSFLHQKIVTSQLLRNSSPITHVKGIQTKILNDLAGTEIHTVGDLRRQTAKSLLRTDCQKQAHEDTKKLLRKNEGSAVTEGGDVRQLHDKIPQFVWGI</sequence>
<protein>
    <submittedName>
        <fullName evidence="1">Uncharacterized protein</fullName>
    </submittedName>
</protein>
<dbReference type="PANTHER" id="PTHR33129:SF1">
    <property type="entry name" value="ATP-BINDING PROTEIN"/>
    <property type="match status" value="1"/>
</dbReference>
<keyword evidence="2" id="KW-1185">Reference proteome</keyword>
<evidence type="ECO:0000313" key="1">
    <source>
        <dbReference type="EMBL" id="TMW58907.1"/>
    </source>
</evidence>
<dbReference type="PANTHER" id="PTHR33129">
    <property type="entry name" value="PROTEIN KINASE DOMAIN-CONTAINING PROTEIN-RELATED"/>
    <property type="match status" value="1"/>
</dbReference>
<dbReference type="OrthoDB" id="128171at2759"/>